<accession>A0A918ILL5</accession>
<dbReference type="PANTHER" id="PTHR21461:SF69">
    <property type="entry name" value="GLYCOSYLTRANSFERASE FAMILY 92 PROTEIN"/>
    <property type="match status" value="1"/>
</dbReference>
<reference evidence="4" key="2">
    <citation type="submission" date="2020-09" db="EMBL/GenBank/DDBJ databases">
        <authorList>
            <person name="Sun Q."/>
            <person name="Kim S."/>
        </authorList>
    </citation>
    <scope>NUCLEOTIDE SEQUENCE</scope>
    <source>
        <strain evidence="4">KCTC 23714</strain>
    </source>
</reference>
<keyword evidence="5" id="KW-1185">Reference proteome</keyword>
<dbReference type="AlphaFoldDB" id="A0A918ILL5"/>
<evidence type="ECO:0000313" key="5">
    <source>
        <dbReference type="Proteomes" id="UP000628984"/>
    </source>
</evidence>
<keyword evidence="3" id="KW-0472">Membrane</keyword>
<evidence type="ECO:0000256" key="2">
    <source>
        <dbReference type="ARBA" id="ARBA00022692"/>
    </source>
</evidence>
<gene>
    <name evidence="4" type="ORF">GCM10011452_01290</name>
</gene>
<comment type="subcellular location">
    <subcellularLocation>
        <location evidence="1">Membrane</location>
        <topology evidence="1">Single-pass membrane protein</topology>
    </subcellularLocation>
</comment>
<evidence type="ECO:0000256" key="1">
    <source>
        <dbReference type="ARBA" id="ARBA00004167"/>
    </source>
</evidence>
<dbReference type="EMBL" id="BMYQ01000001">
    <property type="protein sequence ID" value="GGW21335.1"/>
    <property type="molecule type" value="Genomic_DNA"/>
</dbReference>
<evidence type="ECO:0000256" key="3">
    <source>
        <dbReference type="ARBA" id="ARBA00022989"/>
    </source>
</evidence>
<dbReference type="GO" id="GO:0005737">
    <property type="term" value="C:cytoplasm"/>
    <property type="evidence" value="ECO:0007669"/>
    <property type="project" value="TreeGrafter"/>
</dbReference>
<proteinExistence type="predicted"/>
<reference evidence="4" key="1">
    <citation type="journal article" date="2014" name="Int. J. Syst. Evol. Microbiol.">
        <title>Complete genome sequence of Corynebacterium casei LMG S-19264T (=DSM 44701T), isolated from a smear-ripened cheese.</title>
        <authorList>
            <consortium name="US DOE Joint Genome Institute (JGI-PGF)"/>
            <person name="Walter F."/>
            <person name="Albersmeier A."/>
            <person name="Kalinowski J."/>
            <person name="Ruckert C."/>
        </authorList>
    </citation>
    <scope>NUCLEOTIDE SEQUENCE</scope>
    <source>
        <strain evidence="4">KCTC 23714</strain>
    </source>
</reference>
<comment type="caution">
    <text evidence="4">The sequence shown here is derived from an EMBL/GenBank/DDBJ whole genome shotgun (WGS) entry which is preliminary data.</text>
</comment>
<sequence length="758" mass="83828">MAVAQVLHRRLLARPTDADGLPVLLDAVASDRRLHLFFAAGADAAAVLPDGGPGCLLPQEVRPLGGSLLVVADRTGDGPDRLALTGGRSLEVPACDVETQLFRDLNVTLGFRLEETPEQVAEGLRYHARHHGLQGALIFNRLPGEAPQTFVTDLAQALGDADLKVVVVDVPVPVGKPDLGPENHVFLAPDAPGKDRMEPPAPDPWRSPLGEGSLLELAKWRFLAEARAVLTLDVTDILAPRAEGAPSAFDLCETARHGVVMLVGHRIYPWRVRPGREAAFGDHVCRQFDGRRGIARWGVAPGKAGLENSWRMARVAYVKPDEDGVVPFLRAMAIRVPGRSSGELAPKSSLIEDEALLALSGGLLGHKPIRPPVSKPRAAAPLAVDGGRTAIITTMKNEGPFILEWLAYHRAIGVDDFLIYTNDCTDGTDTMLEMLTAKGIVQHRPNPWKPGGELKPQHAALQAAETEPVMQNCGWGICMDVDEFINVKVGDGTLKALYTAMGTANMISLTWRLFGNSEVHGYEDRFLIDQFTRCAPELVRKPHQAWGFKTLFRNIDIYKKFGVHRPKGLKPDLWSEVRWLNGSGKPMPKESFRNAWRSTTETYGYDWAQLNHYAVRSAESFLVKRDRGRVNHVDRDQGLNYWFRMNHNLDEDRSIQRMIPAAQAEFDRLMADPDIRAAHDHSVACHRAKITELMATQNYQNFYAELTGPRMEKLCRLQQHFGSAVFSAGPGVIPEDLPLDDLPADFFFTVEFHGEAEH</sequence>
<name>A0A918ILL5_9RHOB</name>
<dbReference type="GO" id="GO:0016757">
    <property type="term" value="F:glycosyltransferase activity"/>
    <property type="evidence" value="ECO:0007669"/>
    <property type="project" value="TreeGrafter"/>
</dbReference>
<keyword evidence="3" id="KW-1133">Transmembrane helix</keyword>
<evidence type="ECO:0008006" key="6">
    <source>
        <dbReference type="Google" id="ProtNLM"/>
    </source>
</evidence>
<dbReference type="Proteomes" id="UP000628984">
    <property type="component" value="Unassembled WGS sequence"/>
</dbReference>
<dbReference type="RefSeq" id="WP_229803980.1">
    <property type="nucleotide sequence ID" value="NZ_BMYQ01000001.1"/>
</dbReference>
<organism evidence="4 5">
    <name type="scientific">Gemmobacter lanyuensis</name>
    <dbReference type="NCBI Taxonomy" id="1054497"/>
    <lineage>
        <taxon>Bacteria</taxon>
        <taxon>Pseudomonadati</taxon>
        <taxon>Pseudomonadota</taxon>
        <taxon>Alphaproteobacteria</taxon>
        <taxon>Rhodobacterales</taxon>
        <taxon>Paracoccaceae</taxon>
        <taxon>Gemmobacter</taxon>
    </lineage>
</organism>
<dbReference type="GO" id="GO:0016020">
    <property type="term" value="C:membrane"/>
    <property type="evidence" value="ECO:0007669"/>
    <property type="project" value="UniProtKB-SubCell"/>
</dbReference>
<protein>
    <recommendedName>
        <fullName evidence="6">Glycosyl transferase family 2</fullName>
    </recommendedName>
</protein>
<dbReference type="PANTHER" id="PTHR21461">
    <property type="entry name" value="GLYCOSYLTRANSFERASE FAMILY 92 PROTEIN"/>
    <property type="match status" value="1"/>
</dbReference>
<evidence type="ECO:0000313" key="4">
    <source>
        <dbReference type="EMBL" id="GGW21335.1"/>
    </source>
</evidence>
<dbReference type="Pfam" id="PF13704">
    <property type="entry name" value="Glyco_tranf_2_4"/>
    <property type="match status" value="1"/>
</dbReference>
<keyword evidence="2" id="KW-0812">Transmembrane</keyword>